<feature type="domain" description="Integral membrane bound transporter" evidence="6">
    <location>
        <begin position="373"/>
        <end position="503"/>
    </location>
</feature>
<keyword evidence="4 5" id="KW-0472">Membrane</keyword>
<feature type="transmembrane region" description="Helical" evidence="5">
    <location>
        <begin position="154"/>
        <end position="174"/>
    </location>
</feature>
<evidence type="ECO:0000313" key="8">
    <source>
        <dbReference type="Proteomes" id="UP000494119"/>
    </source>
</evidence>
<reference evidence="7 8" key="1">
    <citation type="submission" date="2020-04" db="EMBL/GenBank/DDBJ databases">
        <authorList>
            <person name="De Canck E."/>
        </authorList>
    </citation>
    <scope>NUCLEOTIDE SEQUENCE [LARGE SCALE GENOMIC DNA]</scope>
    <source>
        <strain evidence="7 8">LMG 28688</strain>
    </source>
</reference>
<dbReference type="AlphaFoldDB" id="A0A6J5GM03"/>
<keyword evidence="8" id="KW-1185">Reference proteome</keyword>
<name>A0A6J5GM03_9BURK</name>
<dbReference type="Pfam" id="PF13515">
    <property type="entry name" value="FUSC_2"/>
    <property type="match status" value="1"/>
</dbReference>
<evidence type="ECO:0000313" key="7">
    <source>
        <dbReference type="EMBL" id="CAB3802083.1"/>
    </source>
</evidence>
<evidence type="ECO:0000256" key="5">
    <source>
        <dbReference type="SAM" id="Phobius"/>
    </source>
</evidence>
<feature type="transmembrane region" description="Helical" evidence="5">
    <location>
        <begin position="435"/>
        <end position="452"/>
    </location>
</feature>
<protein>
    <recommendedName>
        <fullName evidence="6">Integral membrane bound transporter domain-containing protein</fullName>
    </recommendedName>
</protein>
<dbReference type="RefSeq" id="WP_129563830.1">
    <property type="nucleotide sequence ID" value="NZ_CADIKL010000036.1"/>
</dbReference>
<comment type="subcellular location">
    <subcellularLocation>
        <location evidence="1">Membrane</location>
        <topology evidence="1">Multi-pass membrane protein</topology>
    </subcellularLocation>
</comment>
<evidence type="ECO:0000256" key="3">
    <source>
        <dbReference type="ARBA" id="ARBA00022989"/>
    </source>
</evidence>
<dbReference type="InterPro" id="IPR049453">
    <property type="entry name" value="Memb_transporter_dom"/>
</dbReference>
<feature type="transmembrane region" description="Helical" evidence="5">
    <location>
        <begin position="407"/>
        <end position="429"/>
    </location>
</feature>
<evidence type="ECO:0000256" key="2">
    <source>
        <dbReference type="ARBA" id="ARBA00022692"/>
    </source>
</evidence>
<evidence type="ECO:0000259" key="6">
    <source>
        <dbReference type="Pfam" id="PF13515"/>
    </source>
</evidence>
<gene>
    <name evidence="7" type="ORF">LMG28688_05504</name>
</gene>
<feature type="transmembrane region" description="Helical" evidence="5">
    <location>
        <begin position="459"/>
        <end position="479"/>
    </location>
</feature>
<organism evidence="7 8">
    <name type="scientific">Paraburkholderia caffeinitolerans</name>
    <dbReference type="NCBI Taxonomy" id="1723730"/>
    <lineage>
        <taxon>Bacteria</taxon>
        <taxon>Pseudomonadati</taxon>
        <taxon>Pseudomonadota</taxon>
        <taxon>Betaproteobacteria</taxon>
        <taxon>Burkholderiales</taxon>
        <taxon>Burkholderiaceae</taxon>
        <taxon>Paraburkholderia</taxon>
    </lineage>
</organism>
<feature type="transmembrane region" description="Helical" evidence="5">
    <location>
        <begin position="33"/>
        <end position="59"/>
    </location>
</feature>
<feature type="transmembrane region" description="Helical" evidence="5">
    <location>
        <begin position="100"/>
        <end position="117"/>
    </location>
</feature>
<sequence length="675" mass="71089">MASLAGDVSAPGPREIVKLLAPFPGRTAIVTRIALICALTVLVTSAYGTPEAAISAYVVFFLNKPDRVTSIILPIALLVLVTTIVGIVMIFAILCINEPALRIASMALLSFGLLFMTSASKLKPVGAIVAMVVGFGLDELGLAPVGEAATRGLLYAWLMVAIPVGAAILVNLVFAPSPRRLAGKSLARRMRLAARRLNGTATDAERAAFEACLREGDHEINTWLKLSKVEGTSTQDDFAALRQASASTTAILIATDLAASEPGARLPDACAAKLAQTMEQMAAMLDAGGYPVDVAVDLPETASNAPLAALVLTDLRAALEHFAEPAPEAEAAKSAPAPAEHAPARGGFFDEDALTNPDHVRYALKTTAAAMFCYLLYQQLDWSGIHTCFITCYMVSLGTTAETIEKLTLRIAGCLIGAVLGTAIIVFVMPTLASATELLALVFVGAWLSAWVAMGSPRIAYAGMQIAFAFFLCVIQGPAPGFDLTLARDRAIGILIGNVVVYLIFTRVWPVSIASQIDTALKALVAQWTRIAHAADAATRRALAAGALAQYGELRQNLGVIHYEPSWVRPAPAWIASRRRALAELGAAEGPLVLTAGRAGAAADARLRALAQRIDDGEEVNARTAPANDNAADSRVSALLDIIDARFGQIALEARAAEISEDLSALKETRPDARP</sequence>
<feature type="transmembrane region" description="Helical" evidence="5">
    <location>
        <begin position="71"/>
        <end position="94"/>
    </location>
</feature>
<feature type="transmembrane region" description="Helical" evidence="5">
    <location>
        <begin position="491"/>
        <end position="509"/>
    </location>
</feature>
<evidence type="ECO:0000256" key="1">
    <source>
        <dbReference type="ARBA" id="ARBA00004141"/>
    </source>
</evidence>
<dbReference type="Proteomes" id="UP000494119">
    <property type="component" value="Unassembled WGS sequence"/>
</dbReference>
<dbReference type="GO" id="GO:0016020">
    <property type="term" value="C:membrane"/>
    <property type="evidence" value="ECO:0007669"/>
    <property type="project" value="UniProtKB-SubCell"/>
</dbReference>
<keyword evidence="3 5" id="KW-1133">Transmembrane helix</keyword>
<accession>A0A6J5GM03</accession>
<feature type="transmembrane region" description="Helical" evidence="5">
    <location>
        <begin position="124"/>
        <end position="142"/>
    </location>
</feature>
<dbReference type="EMBL" id="CADIKL010000036">
    <property type="protein sequence ID" value="CAB3802083.1"/>
    <property type="molecule type" value="Genomic_DNA"/>
</dbReference>
<keyword evidence="2 5" id="KW-0812">Transmembrane</keyword>
<evidence type="ECO:0000256" key="4">
    <source>
        <dbReference type="ARBA" id="ARBA00023136"/>
    </source>
</evidence>
<proteinExistence type="predicted"/>